<protein>
    <submittedName>
        <fullName evidence="3">Amine oxidase</fullName>
    </submittedName>
</protein>
<dbReference type="Proteomes" id="UP000002287">
    <property type="component" value="Plasmid pBVIE01"/>
</dbReference>
<gene>
    <name evidence="3" type="ordered locus">Bcep1808_6700</name>
</gene>
<proteinExistence type="inferred from homology"/>
<dbReference type="InterPro" id="IPR050703">
    <property type="entry name" value="Flavin_MAO"/>
</dbReference>
<evidence type="ECO:0000256" key="1">
    <source>
        <dbReference type="ARBA" id="ARBA00005995"/>
    </source>
</evidence>
<evidence type="ECO:0000313" key="4">
    <source>
        <dbReference type="Proteomes" id="UP000002287"/>
    </source>
</evidence>
<reference evidence="3 4" key="1">
    <citation type="submission" date="2007-03" db="EMBL/GenBank/DDBJ databases">
        <title>Complete sequence of plasmid pBVIE01 of Burkholderia vietnamiensis G4.</title>
        <authorList>
            <consortium name="US DOE Joint Genome Institute"/>
            <person name="Copeland A."/>
            <person name="Lucas S."/>
            <person name="Lapidus A."/>
            <person name="Barry K."/>
            <person name="Detter J.C."/>
            <person name="Glavina del Rio T."/>
            <person name="Hammon N."/>
            <person name="Israni S."/>
            <person name="Dalin E."/>
            <person name="Tice H."/>
            <person name="Pitluck S."/>
            <person name="Chain P."/>
            <person name="Malfatti S."/>
            <person name="Shin M."/>
            <person name="Vergez L."/>
            <person name="Schmutz J."/>
            <person name="Larimer F."/>
            <person name="Land M."/>
            <person name="Hauser L."/>
            <person name="Kyrpides N."/>
            <person name="Tiedje J."/>
            <person name="Richardson P."/>
        </authorList>
    </citation>
    <scope>NUCLEOTIDE SEQUENCE [LARGE SCALE GENOMIC DNA]</scope>
    <source>
        <strain evidence="4">G4 / LMG 22486</strain>
        <plasmid evidence="3 4">pBVIE01</plasmid>
    </source>
</reference>
<dbReference type="InterPro" id="IPR036188">
    <property type="entry name" value="FAD/NAD-bd_sf"/>
</dbReference>
<keyword evidence="3" id="KW-0614">Plasmid</keyword>
<dbReference type="KEGG" id="bvi:Bcep1808_6700"/>
<dbReference type="Gene3D" id="3.50.50.60">
    <property type="entry name" value="FAD/NAD(P)-binding domain"/>
    <property type="match status" value="2"/>
</dbReference>
<dbReference type="InterPro" id="IPR002937">
    <property type="entry name" value="Amino_oxidase"/>
</dbReference>
<sequence length="378" mass="41100">MKEARIGIIGGGLSGLYAAFLLQRQGIEDYVLLEARPAFGGRILSVSNSGMSPSAESARVNRTDRFDLGPTWFWPDMQPKLDRLVSELDIERFPQHETGDMLVERSPREAPLRMRGYATSPTSIRLAGGMAALIDALRDTLRSERIVSGQQVRRVRRADEQIDLDAEDSQGRVTTYRAECVLLAVPPRLAVANIEFAPALPDAMSKAWRNTATWMAPHAKYIAAYDRPFWRDEGFSGEARSATGPLVEIHDASMPGGSAALFGFVGVPARTRLRVSDDALRAHCRAQLARLFGPQAAEPRFDVVKDWAADPYTATAMDLDAPTGHPAAPAARVATGGWRDRLMGIASEWSSAYPGYVAGAIDAADAGVCAMIEAMARK</sequence>
<dbReference type="Pfam" id="PF01593">
    <property type="entry name" value="Amino_oxidase"/>
    <property type="match status" value="1"/>
</dbReference>
<dbReference type="SUPFAM" id="SSF54373">
    <property type="entry name" value="FAD-linked reductases, C-terminal domain"/>
    <property type="match status" value="1"/>
</dbReference>
<geneLocation type="plasmid" evidence="3 4">
    <name>pBVIE01</name>
</geneLocation>
<name>A4JTI6_BURVG</name>
<dbReference type="AlphaFoldDB" id="A4JTI6"/>
<evidence type="ECO:0000313" key="3">
    <source>
        <dbReference type="EMBL" id="ABO59589.1"/>
    </source>
</evidence>
<dbReference type="Pfam" id="PF13450">
    <property type="entry name" value="NAD_binding_8"/>
    <property type="match status" value="1"/>
</dbReference>
<comment type="similarity">
    <text evidence="1">Belongs to the flavin monoamine oxidase family.</text>
</comment>
<accession>A4JTI6</accession>
<dbReference type="SUPFAM" id="SSF51905">
    <property type="entry name" value="FAD/NAD(P)-binding domain"/>
    <property type="match status" value="1"/>
</dbReference>
<dbReference type="GO" id="GO:0016491">
    <property type="term" value="F:oxidoreductase activity"/>
    <property type="evidence" value="ECO:0007669"/>
    <property type="project" value="InterPro"/>
</dbReference>
<dbReference type="PANTHER" id="PTHR43563">
    <property type="entry name" value="AMINE OXIDASE"/>
    <property type="match status" value="1"/>
</dbReference>
<feature type="domain" description="Amine oxidase" evidence="2">
    <location>
        <begin position="124"/>
        <end position="371"/>
    </location>
</feature>
<dbReference type="HOGENOM" id="CLU_004498_0_2_4"/>
<dbReference type="EMBL" id="CP000617">
    <property type="protein sequence ID" value="ABO59589.1"/>
    <property type="molecule type" value="Genomic_DNA"/>
</dbReference>
<evidence type="ECO:0000259" key="2">
    <source>
        <dbReference type="Pfam" id="PF01593"/>
    </source>
</evidence>
<organism evidence="3 4">
    <name type="scientific">Burkholderia vietnamiensis (strain G4 / LMG 22486)</name>
    <name type="common">Burkholderia cepacia (strain R1808)</name>
    <dbReference type="NCBI Taxonomy" id="269482"/>
    <lineage>
        <taxon>Bacteria</taxon>
        <taxon>Pseudomonadati</taxon>
        <taxon>Pseudomonadota</taxon>
        <taxon>Betaproteobacteria</taxon>
        <taxon>Burkholderiales</taxon>
        <taxon>Burkholderiaceae</taxon>
        <taxon>Burkholderia</taxon>
        <taxon>Burkholderia cepacia complex</taxon>
    </lineage>
</organism>
<dbReference type="PANTHER" id="PTHR43563:SF1">
    <property type="entry name" value="AMINE OXIDASE [FLAVIN-CONTAINING] B"/>
    <property type="match status" value="1"/>
</dbReference>